<evidence type="ECO:0000313" key="4">
    <source>
        <dbReference type="EMBL" id="RJP74538.1"/>
    </source>
</evidence>
<dbReference type="SUPFAM" id="SSF52518">
    <property type="entry name" value="Thiamin diphosphate-binding fold (THDP-binding)"/>
    <property type="match status" value="1"/>
</dbReference>
<reference evidence="4 5" key="1">
    <citation type="journal article" date="2017" name="ISME J.">
        <title>Energy and carbon metabolisms in a deep terrestrial subsurface fluid microbial community.</title>
        <authorList>
            <person name="Momper L."/>
            <person name="Jungbluth S.P."/>
            <person name="Lee M.D."/>
            <person name="Amend J.P."/>
        </authorList>
    </citation>
    <scope>NUCLEOTIDE SEQUENCE [LARGE SCALE GENOMIC DNA]</scope>
    <source>
        <strain evidence="4">SURF_17</strain>
    </source>
</reference>
<dbReference type="PANTHER" id="PTHR32154">
    <property type="entry name" value="PYRUVATE-FLAVODOXIN OXIDOREDUCTASE-RELATED"/>
    <property type="match status" value="1"/>
</dbReference>
<comment type="caution">
    <text evidence="4">The sequence shown here is derived from an EMBL/GenBank/DDBJ whole genome shotgun (WGS) entry which is preliminary data.</text>
</comment>
<dbReference type="InterPro" id="IPR050722">
    <property type="entry name" value="Pyruvate:ferred/Flavod_OxRd"/>
</dbReference>
<dbReference type="PANTHER" id="PTHR32154:SF0">
    <property type="entry name" value="PYRUVATE-FLAVODOXIN OXIDOREDUCTASE-RELATED"/>
    <property type="match status" value="1"/>
</dbReference>
<dbReference type="Pfam" id="PF01855">
    <property type="entry name" value="POR_N"/>
    <property type="match status" value="1"/>
</dbReference>
<keyword evidence="4" id="KW-0670">Pyruvate</keyword>
<dbReference type="GO" id="GO:0016903">
    <property type="term" value="F:oxidoreductase activity, acting on the aldehyde or oxo group of donors"/>
    <property type="evidence" value="ECO:0007669"/>
    <property type="project" value="UniProtKB-ARBA"/>
</dbReference>
<name>A0A419F7Y7_9BACT</name>
<evidence type="ECO:0000259" key="3">
    <source>
        <dbReference type="Pfam" id="PF17147"/>
    </source>
</evidence>
<dbReference type="EMBL" id="QZKI01000014">
    <property type="protein sequence ID" value="RJP74538.1"/>
    <property type="molecule type" value="Genomic_DNA"/>
</dbReference>
<feature type="domain" description="Pyruvate:ferredoxin oxidoreductase core" evidence="3">
    <location>
        <begin position="261"/>
        <end position="360"/>
    </location>
</feature>
<dbReference type="InterPro" id="IPR009014">
    <property type="entry name" value="Transketo_C/PFOR_II"/>
</dbReference>
<dbReference type="Gene3D" id="3.40.50.970">
    <property type="match status" value="1"/>
</dbReference>
<dbReference type="AlphaFoldDB" id="A0A419F7Y7"/>
<dbReference type="FunFam" id="3.40.50.920:FF:000010">
    <property type="entry name" value="Pyruvate ferredoxin oxidoreductase, alpha subunit"/>
    <property type="match status" value="1"/>
</dbReference>
<proteinExistence type="predicted"/>
<evidence type="ECO:0000256" key="1">
    <source>
        <dbReference type="ARBA" id="ARBA00023002"/>
    </source>
</evidence>
<sequence>MTKLALTGNEAVAEAFRQVNPDVAAVYPITPQTELMHKFSEYVYDGKVETELIAVESEHSAMSAAVGAAAGGVRAITATSANGLALMWEVLYIASGLRLPIVMAVVNRALSGPLNIHCDHSDAMGARDSGWIQIYSENSQEAYDNALQAFRIAEHSGVLLPTMITMDGFIISHTTEVLEILDDAAAREFVGEYKPMYTLLNPEQPVTMGPLDLQDYYFEHKRQQVEGMYNAPAVIEQVAQEYAALTGRKYGFIEAYRMEDAETAVVVMGSAAGTTKDVVDTLRERGIKVGMVKLRVFRPFPHEQLAEALSHLKSVAVLDRCISFGAQGGPVYMETRSAMYGKEIPIYSYIYGLGGRDLIPSLVESAYNDLFEGTPDPKMRYLGLRE</sequence>
<dbReference type="Proteomes" id="UP000285961">
    <property type="component" value="Unassembled WGS sequence"/>
</dbReference>
<dbReference type="GO" id="GO:0019752">
    <property type="term" value="P:carboxylic acid metabolic process"/>
    <property type="evidence" value="ECO:0007669"/>
    <property type="project" value="UniProtKB-ARBA"/>
</dbReference>
<accession>A0A419F7Y7</accession>
<dbReference type="InterPro" id="IPR029061">
    <property type="entry name" value="THDP-binding"/>
</dbReference>
<protein>
    <submittedName>
        <fullName evidence="4">Pyruvate ferredoxin oxidoreductase</fullName>
    </submittedName>
</protein>
<dbReference type="InterPro" id="IPR033412">
    <property type="entry name" value="PFOR_II"/>
</dbReference>
<evidence type="ECO:0000313" key="5">
    <source>
        <dbReference type="Proteomes" id="UP000285961"/>
    </source>
</evidence>
<keyword evidence="1" id="KW-0560">Oxidoreductase</keyword>
<dbReference type="FunFam" id="3.40.50.970:FF:000012">
    <property type="entry name" value="Pyruvate:ferredoxin (Flavodoxin) oxidoreductase"/>
    <property type="match status" value="1"/>
</dbReference>
<dbReference type="Gene3D" id="3.40.50.920">
    <property type="match status" value="1"/>
</dbReference>
<gene>
    <name evidence="4" type="primary">porA</name>
    <name evidence="4" type="ORF">C4532_02235</name>
</gene>
<organism evidence="4 5">
    <name type="scientific">Candidatus Abyssobacteria bacterium SURF_17</name>
    <dbReference type="NCBI Taxonomy" id="2093361"/>
    <lineage>
        <taxon>Bacteria</taxon>
        <taxon>Pseudomonadati</taxon>
        <taxon>Candidatus Hydrogenedentota</taxon>
        <taxon>Candidatus Abyssobacteria</taxon>
    </lineage>
</organism>
<dbReference type="GO" id="GO:0006979">
    <property type="term" value="P:response to oxidative stress"/>
    <property type="evidence" value="ECO:0007669"/>
    <property type="project" value="TreeGrafter"/>
</dbReference>
<evidence type="ECO:0000259" key="2">
    <source>
        <dbReference type="Pfam" id="PF01855"/>
    </source>
</evidence>
<dbReference type="CDD" id="cd07034">
    <property type="entry name" value="TPP_PYR_PFOR_IOR-alpha_like"/>
    <property type="match status" value="1"/>
</dbReference>
<feature type="domain" description="Pyruvate flavodoxin/ferredoxin oxidoreductase pyrimidine binding" evidence="2">
    <location>
        <begin position="15"/>
        <end position="239"/>
    </location>
</feature>
<dbReference type="InterPro" id="IPR002880">
    <property type="entry name" value="Pyrv_Fd/Flavodoxin_OxRdtase_N"/>
</dbReference>
<dbReference type="Pfam" id="PF17147">
    <property type="entry name" value="PFOR_II"/>
    <property type="match status" value="1"/>
</dbReference>
<dbReference type="SUPFAM" id="SSF52922">
    <property type="entry name" value="TK C-terminal domain-like"/>
    <property type="match status" value="1"/>
</dbReference>